<dbReference type="AlphaFoldDB" id="A0A7T5R3N5"/>
<accession>A0A7T5R3N5</accession>
<dbReference type="GO" id="GO:0003677">
    <property type="term" value="F:DNA binding"/>
    <property type="evidence" value="ECO:0007669"/>
    <property type="project" value="InterPro"/>
</dbReference>
<dbReference type="EMBL" id="CP066681">
    <property type="protein sequence ID" value="QQG36900.1"/>
    <property type="molecule type" value="Genomic_DNA"/>
</dbReference>
<evidence type="ECO:0000313" key="1">
    <source>
        <dbReference type="EMBL" id="QQG36900.1"/>
    </source>
</evidence>
<protein>
    <submittedName>
        <fullName evidence="1">Type II toxin-antitoxin system PemK/MazF family toxin</fullName>
    </submittedName>
</protein>
<evidence type="ECO:0000313" key="2">
    <source>
        <dbReference type="Proteomes" id="UP000595362"/>
    </source>
</evidence>
<dbReference type="Gene3D" id="2.30.30.110">
    <property type="match status" value="1"/>
</dbReference>
<reference evidence="1 2" key="1">
    <citation type="submission" date="2020-07" db="EMBL/GenBank/DDBJ databases">
        <title>Huge and variable diversity of episymbiotic CPR bacteria and DPANN archaea in groundwater ecosystems.</title>
        <authorList>
            <person name="He C.Y."/>
            <person name="Keren R."/>
            <person name="Whittaker M."/>
            <person name="Farag I.F."/>
            <person name="Doudna J."/>
            <person name="Cate J.H.D."/>
            <person name="Banfield J.F."/>
        </authorList>
    </citation>
    <scope>NUCLEOTIDE SEQUENCE [LARGE SCALE GENOMIC DNA]</scope>
    <source>
        <strain evidence="1">NC_groundwater_70_Ag_B-0.1um_54_66</strain>
    </source>
</reference>
<sequence length="49" mass="5367">MSIAEHPNKGSILLCDFNHGFVAPEMVKRRPVIVISPKIHGRVGLCTVV</sequence>
<dbReference type="Pfam" id="PF02452">
    <property type="entry name" value="PemK_toxin"/>
    <property type="match status" value="1"/>
</dbReference>
<dbReference type="SUPFAM" id="SSF50118">
    <property type="entry name" value="Cell growth inhibitor/plasmid maintenance toxic component"/>
    <property type="match status" value="1"/>
</dbReference>
<dbReference type="Proteomes" id="UP000595362">
    <property type="component" value="Chromosome"/>
</dbReference>
<dbReference type="InterPro" id="IPR003477">
    <property type="entry name" value="PemK-like"/>
</dbReference>
<proteinExistence type="predicted"/>
<gene>
    <name evidence="1" type="ORF">HYS17_03770</name>
</gene>
<organism evidence="1 2">
    <name type="scientific">Micavibrio aeruginosavorus</name>
    <dbReference type="NCBI Taxonomy" id="349221"/>
    <lineage>
        <taxon>Bacteria</taxon>
        <taxon>Pseudomonadati</taxon>
        <taxon>Bdellovibrionota</taxon>
        <taxon>Bdellovibrionia</taxon>
        <taxon>Bdellovibrionales</taxon>
        <taxon>Pseudobdellovibrionaceae</taxon>
        <taxon>Micavibrio</taxon>
    </lineage>
</organism>
<dbReference type="InterPro" id="IPR011067">
    <property type="entry name" value="Plasmid_toxin/cell-grow_inhib"/>
</dbReference>
<name>A0A7T5R3N5_9BACT</name>